<reference evidence="2 3" key="1">
    <citation type="submission" date="2022-06" db="EMBL/GenBank/DDBJ databases">
        <title>Draft genome sequence of type strain Streptomyces rubrisoli DSM 42083.</title>
        <authorList>
            <person name="Duangmal K."/>
            <person name="Klaysubun C."/>
        </authorList>
    </citation>
    <scope>NUCLEOTIDE SEQUENCE [LARGE SCALE GENOMIC DNA]</scope>
    <source>
        <strain evidence="2 3">DSM 42083</strain>
    </source>
</reference>
<name>A0ABT1P9I6_9ACTN</name>
<dbReference type="Gene3D" id="3.50.50.60">
    <property type="entry name" value="FAD/NAD(P)-binding domain"/>
    <property type="match status" value="1"/>
</dbReference>
<evidence type="ECO:0000259" key="1">
    <source>
        <dbReference type="Pfam" id="PF13454"/>
    </source>
</evidence>
<dbReference type="Proteomes" id="UP001206206">
    <property type="component" value="Unassembled WGS sequence"/>
</dbReference>
<dbReference type="SUPFAM" id="SSF51905">
    <property type="entry name" value="FAD/NAD(P)-binding domain"/>
    <property type="match status" value="2"/>
</dbReference>
<dbReference type="Pfam" id="PF13454">
    <property type="entry name" value="NAD_binding_9"/>
    <property type="match status" value="1"/>
</dbReference>
<keyword evidence="3" id="KW-1185">Reference proteome</keyword>
<organism evidence="2 3">
    <name type="scientific">Streptantibioticus rubrisoli</name>
    <dbReference type="NCBI Taxonomy" id="1387313"/>
    <lineage>
        <taxon>Bacteria</taxon>
        <taxon>Bacillati</taxon>
        <taxon>Actinomycetota</taxon>
        <taxon>Actinomycetes</taxon>
        <taxon>Kitasatosporales</taxon>
        <taxon>Streptomycetaceae</taxon>
        <taxon>Streptantibioticus</taxon>
    </lineage>
</organism>
<dbReference type="InterPro" id="IPR036188">
    <property type="entry name" value="FAD/NAD-bd_sf"/>
</dbReference>
<dbReference type="EMBL" id="JANFNH010000003">
    <property type="protein sequence ID" value="MCQ4041461.1"/>
    <property type="molecule type" value="Genomic_DNA"/>
</dbReference>
<feature type="domain" description="FAD-dependent urate hydroxylase HpyO/Asp monooxygenase CreE-like FAD/NAD(P)-binding" evidence="1">
    <location>
        <begin position="4"/>
        <end position="158"/>
    </location>
</feature>
<proteinExistence type="predicted"/>
<comment type="caution">
    <text evidence="2">The sequence shown here is derived from an EMBL/GenBank/DDBJ whole genome shotgun (WGS) entry which is preliminary data.</text>
</comment>
<dbReference type="RefSeq" id="WP_255925448.1">
    <property type="nucleotide sequence ID" value="NZ_JANFNH010000003.1"/>
</dbReference>
<dbReference type="PANTHER" id="PTHR40254">
    <property type="entry name" value="BLR0577 PROTEIN"/>
    <property type="match status" value="1"/>
</dbReference>
<evidence type="ECO:0000313" key="2">
    <source>
        <dbReference type="EMBL" id="MCQ4041461.1"/>
    </source>
</evidence>
<accession>A0ABT1P9I6</accession>
<dbReference type="InterPro" id="IPR052189">
    <property type="entry name" value="L-asp_N-monooxygenase_NS-form"/>
</dbReference>
<dbReference type="PANTHER" id="PTHR40254:SF1">
    <property type="entry name" value="BLR0577 PROTEIN"/>
    <property type="match status" value="1"/>
</dbReference>
<sequence length="488" mass="52603">MELAIVGAGAAAACLLDTLSRQRTAPDRLLVLDPGPYRWRGRPYQKDLDEVRVNLPPQQMSARHGDDTHFAKWLESGPHGGDRYLDELLGRPLPPRWVYGEYLAETAEAALATLRSRGCVVELVRARVTEVTPAGRLQLRTADGDEYQVDRAALCVGSGSPRDLYGLTEAPGFVLDPYPLAETVRSVGADDDVAVIGSGLTAVDVVVALAARGHRGRVRLLSRRGVLPFVQQRGFPFQPRHLTRDRLLALAEERGPLGLDHLMPLFRAELAGLGEELQPLAAEIAATETEPPVDRLRRQLAEVDSEQRARRVLVRLIRALGPLALRLLAERDRKELQEVHFRTVSSLCSPMVPVNASVLLGLCDRGRLELVQGVRRIVPRADRGFSVDVGDMEFGADVVVNAVNSPPYAAPESATAVLRSLVGAGAAEFHQDGGLHTEPGTGRLVVGGRPDHRLYALGDIAGANLFITSSIAGLVAQTAGIAAAVMAS</sequence>
<dbReference type="InterPro" id="IPR038732">
    <property type="entry name" value="HpyO/CreE_NAD-binding"/>
</dbReference>
<evidence type="ECO:0000313" key="3">
    <source>
        <dbReference type="Proteomes" id="UP001206206"/>
    </source>
</evidence>
<protein>
    <submittedName>
        <fullName evidence="2">FAD/NAD(P)-binding protein</fullName>
    </submittedName>
</protein>
<gene>
    <name evidence="2" type="ORF">NON19_05325</name>
</gene>